<dbReference type="AlphaFoldDB" id="A0A098SBV3"/>
<dbReference type="RefSeq" id="WP_044215756.1">
    <property type="nucleotide sequence ID" value="NZ_JBKAGJ010000048.1"/>
</dbReference>
<dbReference type="STRING" id="1524460.IX84_00900"/>
<sequence length="299" mass="34577">MLKQFTIILFLLAVAIGLQAQPEYPKSNLYLFKVNQEDDGSISFTEPRYLTAFNSEGFNNDPFFFSNTELYISVKEPGATQSDLYKLDLENQTKLRVTETPEPEFVPARMPEYYTFSAVRTEKDGQDDVYRLWQFPIDQLTNGKPVFKYLSGIKDYLWLNSREIAIYKEEDPTTISIVNTANDDIQTLATNVGPCMLRLPNGNLAYVQKSRYDDWKIMEKNLYRRREPARTLIETLPNADHFAVLPNGSLIMGKGSKLYQYNKFTDDNWTEVADLRFYEIRNITKVVVSPDFQVVIVAD</sequence>
<protein>
    <submittedName>
        <fullName evidence="1">Uncharacterized protein</fullName>
    </submittedName>
</protein>
<dbReference type="SUPFAM" id="SSF69304">
    <property type="entry name" value="Tricorn protease N-terminal domain"/>
    <property type="match status" value="1"/>
</dbReference>
<dbReference type="Proteomes" id="UP000029736">
    <property type="component" value="Unassembled WGS sequence"/>
</dbReference>
<dbReference type="OrthoDB" id="9797498at2"/>
<evidence type="ECO:0000313" key="1">
    <source>
        <dbReference type="EMBL" id="KGE89625.1"/>
    </source>
</evidence>
<keyword evidence="2" id="KW-1185">Reference proteome</keyword>
<accession>A0A098SBV3</accession>
<organism evidence="1 2">
    <name type="scientific">Phaeodactylibacter xiamenensis</name>
    <dbReference type="NCBI Taxonomy" id="1524460"/>
    <lineage>
        <taxon>Bacteria</taxon>
        <taxon>Pseudomonadati</taxon>
        <taxon>Bacteroidota</taxon>
        <taxon>Saprospiria</taxon>
        <taxon>Saprospirales</taxon>
        <taxon>Haliscomenobacteraceae</taxon>
        <taxon>Phaeodactylibacter</taxon>
    </lineage>
</organism>
<comment type="caution">
    <text evidence="1">The sequence shown here is derived from an EMBL/GenBank/DDBJ whole genome shotgun (WGS) entry which is preliminary data.</text>
</comment>
<dbReference type="EMBL" id="JPOS01000003">
    <property type="protein sequence ID" value="KGE89625.1"/>
    <property type="molecule type" value="Genomic_DNA"/>
</dbReference>
<reference evidence="1 2" key="1">
    <citation type="journal article" date="2014" name="Int. J. Syst. Evol. Microbiol.">
        <title>Phaeodactylibacter xiamenensis gen. nov., sp. nov., a member of the family Saprospiraceae isolated from the marine alga Phaeodactylum tricornutum.</title>
        <authorList>
            <person name="Chen Z.Jr."/>
            <person name="Lei X."/>
            <person name="Lai Q."/>
            <person name="Li Y."/>
            <person name="Zhang B."/>
            <person name="Zhang J."/>
            <person name="Zhang H."/>
            <person name="Yang L."/>
            <person name="Zheng W."/>
            <person name="Tian Y."/>
            <person name="Yu Z."/>
            <person name="Xu H.Jr."/>
            <person name="Zheng T."/>
        </authorList>
    </citation>
    <scope>NUCLEOTIDE SEQUENCE [LARGE SCALE GENOMIC DNA]</scope>
    <source>
        <strain evidence="1 2">KD52</strain>
    </source>
</reference>
<name>A0A098SBV3_9BACT</name>
<evidence type="ECO:0000313" key="2">
    <source>
        <dbReference type="Proteomes" id="UP000029736"/>
    </source>
</evidence>
<gene>
    <name evidence="1" type="ORF">IX84_00900</name>
</gene>
<proteinExistence type="predicted"/>